<reference evidence="3 4" key="1">
    <citation type="submission" date="2019-08" db="EMBL/GenBank/DDBJ databases">
        <title>The genome of the soybean aphid Biotype 1, its phylome, world population structure and adaptation to the North American continent.</title>
        <authorList>
            <person name="Giordano R."/>
            <person name="Donthu R.K."/>
            <person name="Hernandez A.G."/>
            <person name="Wright C.L."/>
            <person name="Zimin A.V."/>
        </authorList>
    </citation>
    <scope>NUCLEOTIDE SEQUENCE [LARGE SCALE GENOMIC DNA]</scope>
    <source>
        <tissue evidence="3">Whole aphids</tissue>
    </source>
</reference>
<name>A0A6G0UAT7_APHGL</name>
<feature type="domain" description="SAM" evidence="2">
    <location>
        <begin position="811"/>
        <end position="861"/>
    </location>
</feature>
<feature type="compositionally biased region" description="Polar residues" evidence="1">
    <location>
        <begin position="249"/>
        <end position="258"/>
    </location>
</feature>
<gene>
    <name evidence="3" type="ORF">AGLY_000965</name>
</gene>
<evidence type="ECO:0000313" key="3">
    <source>
        <dbReference type="EMBL" id="KAE9545422.1"/>
    </source>
</evidence>
<feature type="compositionally biased region" description="Low complexity" evidence="1">
    <location>
        <begin position="530"/>
        <end position="544"/>
    </location>
</feature>
<organism evidence="3 4">
    <name type="scientific">Aphis glycines</name>
    <name type="common">Soybean aphid</name>
    <dbReference type="NCBI Taxonomy" id="307491"/>
    <lineage>
        <taxon>Eukaryota</taxon>
        <taxon>Metazoa</taxon>
        <taxon>Ecdysozoa</taxon>
        <taxon>Arthropoda</taxon>
        <taxon>Hexapoda</taxon>
        <taxon>Insecta</taxon>
        <taxon>Pterygota</taxon>
        <taxon>Neoptera</taxon>
        <taxon>Paraneoptera</taxon>
        <taxon>Hemiptera</taxon>
        <taxon>Sternorrhyncha</taxon>
        <taxon>Aphidomorpha</taxon>
        <taxon>Aphidoidea</taxon>
        <taxon>Aphididae</taxon>
        <taxon>Aphidini</taxon>
        <taxon>Aphis</taxon>
        <taxon>Aphis</taxon>
    </lineage>
</organism>
<feature type="region of interest" description="Disordered" evidence="1">
    <location>
        <begin position="685"/>
        <end position="712"/>
    </location>
</feature>
<feature type="region of interest" description="Disordered" evidence="1">
    <location>
        <begin position="211"/>
        <end position="232"/>
    </location>
</feature>
<dbReference type="CDD" id="cd09487">
    <property type="entry name" value="SAM_superfamily"/>
    <property type="match status" value="1"/>
</dbReference>
<feature type="compositionally biased region" description="Polar residues" evidence="1">
    <location>
        <begin position="574"/>
        <end position="586"/>
    </location>
</feature>
<proteinExistence type="predicted"/>
<feature type="compositionally biased region" description="Polar residues" evidence="1">
    <location>
        <begin position="401"/>
        <end position="422"/>
    </location>
</feature>
<dbReference type="SUPFAM" id="SSF47769">
    <property type="entry name" value="SAM/Pointed domain"/>
    <property type="match status" value="1"/>
</dbReference>
<dbReference type="EMBL" id="VYZN01000001">
    <property type="protein sequence ID" value="KAE9545422.1"/>
    <property type="molecule type" value="Genomic_DNA"/>
</dbReference>
<dbReference type="Pfam" id="PF00536">
    <property type="entry name" value="SAM_1"/>
    <property type="match status" value="1"/>
</dbReference>
<dbReference type="InterPro" id="IPR013761">
    <property type="entry name" value="SAM/pointed_sf"/>
</dbReference>
<feature type="region of interest" description="Disordered" evidence="1">
    <location>
        <begin position="1"/>
        <end position="35"/>
    </location>
</feature>
<feature type="compositionally biased region" description="Polar residues" evidence="1">
    <location>
        <begin position="481"/>
        <end position="508"/>
    </location>
</feature>
<sequence>MCTCANPSSAATRPGPCRTTVRQVKRLSRDRKSVSDPLLETLLYPPWVTGLTKPVPPPKPAKSPQNYQQAPGPPPYRMPPYPLYNESTPLPGTSNKIHTHSSKFPIEREVILSNVDKNLKIPILNEYKKRPKSVAPDTPNVQIAWSEQSSNVNNVPQNNHQYHTPHHYTMIKENVNQQYVYKAEPIKSLDPPTELSPIFRDDSNGFPQRVDTYTAGPLHSTPEDPNNSKKFSSRIKDMITTRFSKSKNEQVSETNLNNAEAPIPTPVKLDDPALSPHSQLIQHGVYLAVNNQMQNLAITVPNQNVYQTPDQCRTNPGPSRTYDRPHTIQTNRVIDMRKPDPSTYSDANRNNYEVRVQSNYGHINQSPLYVKKRLSVPIQTQECFKTPLPVKSQDTPVPFSRSKSNDNLVEQTGQTNNVQYSSDRYLARKISKRDDFKSQPSSLDDVDKLEEQRAASGPISGASSDGRLGSGGQSDSGRGSTVYSSGKAQNSATSPESSSELQTNQGKKGQSEWMDYVDTELRQILDPSKVSVPSTLSDSVSSVTPPLPPLSPDGSSDDMQTPVHKLRNEYSVKSRGQGSNQRTPWSNRAPKEKSHRQTSTNKRQDLKRILQSSSVGDMDSMFDEEASSDDETVNSDVRTIRKQLEGLETMYSEVLKLLGVRKSGGGPRYQPSDPRVHRRRMYGSMSSIPSSVSSRPYRERHRRSTDDRKKSVKDIKGINKRFQRLESHVVTLARSVAHLSSEMRTQHLMIQEMEVIRNELSALRTQTNMLSIRSHSVPRVLQTLCPEQTNSSPNKVKKLTKFFGDEPPLLRLFLKKLGYEKYASAFEKEKIGLVELPYMSEEKMHKLGVPMGPRLRIMQEAQLGFPGMHENTLAIV</sequence>
<dbReference type="InterPro" id="IPR001660">
    <property type="entry name" value="SAM"/>
</dbReference>
<evidence type="ECO:0000259" key="2">
    <source>
        <dbReference type="Pfam" id="PF00536"/>
    </source>
</evidence>
<dbReference type="OrthoDB" id="8188202at2759"/>
<evidence type="ECO:0000256" key="1">
    <source>
        <dbReference type="SAM" id="MobiDB-lite"/>
    </source>
</evidence>
<feature type="region of interest" description="Disordered" evidence="1">
    <location>
        <begin position="387"/>
        <end position="510"/>
    </location>
</feature>
<feature type="compositionally biased region" description="Low complexity" evidence="1">
    <location>
        <begin position="685"/>
        <end position="694"/>
    </location>
</feature>
<keyword evidence="4" id="KW-1185">Reference proteome</keyword>
<dbReference type="AlphaFoldDB" id="A0A6G0UAT7"/>
<dbReference type="Gene3D" id="1.10.150.50">
    <property type="entry name" value="Transcription Factor, Ets-1"/>
    <property type="match status" value="1"/>
</dbReference>
<protein>
    <recommendedName>
        <fullName evidence="2">SAM domain-containing protein</fullName>
    </recommendedName>
</protein>
<feature type="region of interest" description="Disordered" evidence="1">
    <location>
        <begin position="245"/>
        <end position="264"/>
    </location>
</feature>
<comment type="caution">
    <text evidence="3">The sequence shown here is derived from an EMBL/GenBank/DDBJ whole genome shotgun (WGS) entry which is preliminary data.</text>
</comment>
<evidence type="ECO:0000313" key="4">
    <source>
        <dbReference type="Proteomes" id="UP000475862"/>
    </source>
</evidence>
<feature type="region of interest" description="Disordered" evidence="1">
    <location>
        <begin position="49"/>
        <end position="76"/>
    </location>
</feature>
<dbReference type="Proteomes" id="UP000475862">
    <property type="component" value="Unassembled WGS sequence"/>
</dbReference>
<feature type="compositionally biased region" description="Acidic residues" evidence="1">
    <location>
        <begin position="620"/>
        <end position="633"/>
    </location>
</feature>
<feature type="region of interest" description="Disordered" evidence="1">
    <location>
        <begin position="529"/>
        <end position="634"/>
    </location>
</feature>
<accession>A0A6G0UAT7</accession>
<feature type="compositionally biased region" description="Polar residues" evidence="1">
    <location>
        <begin position="1"/>
        <end position="11"/>
    </location>
</feature>